<sequence>MTNLKSVSRSTELLEDLSVDYGSLIEDNHESNVLIEVGEEPNFKIFKAHSLILRSRSAYFRVALSNEWAKKDDEGNYVFKKQNINPQTFEIILKFIYCGNVCIDHLNGADSALLLIASDELELHKLSKHVQVHMTEDLVCWLLQNILYVFEFVLKCNDFNILREFLLGIICRDPAIVFGPDKKYFHFDESFMAQILERDDLELDEIKIWEHLIEWGIARTNLHHQLRKDISTWSREDFSALEKTLHNCIPLIRYFQISSPDLYDKVRHPFKKILSKRLNEDIIKYYMKPGYMPVDGILPPRLTVVDSCIIRSIHVSLLCSWIDRKDASKKKFYSCKIPYDFRLLCRGTKDGFDALTFHKKCDDIIGTIVLAKVRGSQKVLGGYNPCSWQRSLTKNSEGTSNSSTSGYKDASNSFIFSFMLDEGLSEARLSRVIVKDKAIYCSTSTGPCFGEGDLWMTGNFGSSIRTSYENSVTDELNFFTDDYEVFHIRDKENI</sequence>
<accession>A0ACA9LEQ9</accession>
<protein>
    <submittedName>
        <fullName evidence="1">10575_t:CDS:1</fullName>
    </submittedName>
</protein>
<keyword evidence="2" id="KW-1185">Reference proteome</keyword>
<comment type="caution">
    <text evidence="1">The sequence shown here is derived from an EMBL/GenBank/DDBJ whole genome shotgun (WGS) entry which is preliminary data.</text>
</comment>
<evidence type="ECO:0000313" key="2">
    <source>
        <dbReference type="Proteomes" id="UP000789525"/>
    </source>
</evidence>
<name>A0ACA9LEQ9_9GLOM</name>
<dbReference type="Proteomes" id="UP000789525">
    <property type="component" value="Unassembled WGS sequence"/>
</dbReference>
<proteinExistence type="predicted"/>
<organism evidence="1 2">
    <name type="scientific">Acaulospora colombiana</name>
    <dbReference type="NCBI Taxonomy" id="27376"/>
    <lineage>
        <taxon>Eukaryota</taxon>
        <taxon>Fungi</taxon>
        <taxon>Fungi incertae sedis</taxon>
        <taxon>Mucoromycota</taxon>
        <taxon>Glomeromycotina</taxon>
        <taxon>Glomeromycetes</taxon>
        <taxon>Diversisporales</taxon>
        <taxon>Acaulosporaceae</taxon>
        <taxon>Acaulospora</taxon>
    </lineage>
</organism>
<gene>
    <name evidence="1" type="ORF">ACOLOM_LOCUS3716</name>
</gene>
<reference evidence="1" key="1">
    <citation type="submission" date="2021-06" db="EMBL/GenBank/DDBJ databases">
        <authorList>
            <person name="Kallberg Y."/>
            <person name="Tangrot J."/>
            <person name="Rosling A."/>
        </authorList>
    </citation>
    <scope>NUCLEOTIDE SEQUENCE</scope>
    <source>
        <strain evidence="1">CL356</strain>
    </source>
</reference>
<dbReference type="EMBL" id="CAJVPT010005657">
    <property type="protein sequence ID" value="CAG8522423.1"/>
    <property type="molecule type" value="Genomic_DNA"/>
</dbReference>
<evidence type="ECO:0000313" key="1">
    <source>
        <dbReference type="EMBL" id="CAG8522423.1"/>
    </source>
</evidence>